<reference evidence="1 2" key="1">
    <citation type="journal article" date="2009" name="Nature">
        <title>The Sorghum bicolor genome and the diversification of grasses.</title>
        <authorList>
            <person name="Paterson A.H."/>
            <person name="Bowers J.E."/>
            <person name="Bruggmann R."/>
            <person name="Dubchak I."/>
            <person name="Grimwood J."/>
            <person name="Gundlach H."/>
            <person name="Haberer G."/>
            <person name="Hellsten U."/>
            <person name="Mitros T."/>
            <person name="Poliakov A."/>
            <person name="Schmutz J."/>
            <person name="Spannagl M."/>
            <person name="Tang H."/>
            <person name="Wang X."/>
            <person name="Wicker T."/>
            <person name="Bharti A.K."/>
            <person name="Chapman J."/>
            <person name="Feltus F.A."/>
            <person name="Gowik U."/>
            <person name="Grigoriev I.V."/>
            <person name="Lyons E."/>
            <person name="Maher C.A."/>
            <person name="Martis M."/>
            <person name="Narechania A."/>
            <person name="Otillar R.P."/>
            <person name="Penning B.W."/>
            <person name="Salamov A.A."/>
            <person name="Wang Y."/>
            <person name="Zhang L."/>
            <person name="Carpita N.C."/>
            <person name="Freeling M."/>
            <person name="Gingle A.R."/>
            <person name="Hash C.T."/>
            <person name="Keller B."/>
            <person name="Klein P."/>
            <person name="Kresovich S."/>
            <person name="McCann M.C."/>
            <person name="Ming R."/>
            <person name="Peterson D.G."/>
            <person name="Mehboob-ur-Rahman"/>
            <person name="Ware D."/>
            <person name="Westhoff P."/>
            <person name="Mayer K.F."/>
            <person name="Messing J."/>
            <person name="Rokhsar D.S."/>
        </authorList>
    </citation>
    <scope>NUCLEOTIDE SEQUENCE [LARGE SCALE GENOMIC DNA]</scope>
    <source>
        <strain evidence="2">cv. BTx623</strain>
    </source>
</reference>
<proteinExistence type="predicted"/>
<dbReference type="AlphaFoldDB" id="A0A1Z5R0V3"/>
<sequence length="60" mass="6687">MPSAAWCGCALLASIRKQLPSCVRTEESPRLTETDNGGWRVDHRRLETWIEGGSAEALSW</sequence>
<gene>
    <name evidence="1" type="ORF">SORBI_3009G036366</name>
</gene>
<name>A0A1Z5R0V3_SORBI</name>
<dbReference type="Proteomes" id="UP000000768">
    <property type="component" value="Chromosome 9"/>
</dbReference>
<organism evidence="1 2">
    <name type="scientific">Sorghum bicolor</name>
    <name type="common">Sorghum</name>
    <name type="synonym">Sorghum vulgare</name>
    <dbReference type="NCBI Taxonomy" id="4558"/>
    <lineage>
        <taxon>Eukaryota</taxon>
        <taxon>Viridiplantae</taxon>
        <taxon>Streptophyta</taxon>
        <taxon>Embryophyta</taxon>
        <taxon>Tracheophyta</taxon>
        <taxon>Spermatophyta</taxon>
        <taxon>Magnoliopsida</taxon>
        <taxon>Liliopsida</taxon>
        <taxon>Poales</taxon>
        <taxon>Poaceae</taxon>
        <taxon>PACMAD clade</taxon>
        <taxon>Panicoideae</taxon>
        <taxon>Andropogonodae</taxon>
        <taxon>Andropogoneae</taxon>
        <taxon>Sorghinae</taxon>
        <taxon>Sorghum</taxon>
    </lineage>
</organism>
<dbReference type="Gramene" id="OQU77370">
    <property type="protein sequence ID" value="OQU77370"/>
    <property type="gene ID" value="SORBI_3009G036366"/>
</dbReference>
<dbReference type="InParanoid" id="A0A1Z5R0V3"/>
<protein>
    <submittedName>
        <fullName evidence="1">Uncharacterized protein</fullName>
    </submittedName>
</protein>
<keyword evidence="2" id="KW-1185">Reference proteome</keyword>
<reference evidence="2" key="2">
    <citation type="journal article" date="2018" name="Plant J.">
        <title>The Sorghum bicolor reference genome: improved assembly, gene annotations, a transcriptome atlas, and signatures of genome organization.</title>
        <authorList>
            <person name="McCormick R.F."/>
            <person name="Truong S.K."/>
            <person name="Sreedasyam A."/>
            <person name="Jenkins J."/>
            <person name="Shu S."/>
            <person name="Sims D."/>
            <person name="Kennedy M."/>
            <person name="Amirebrahimi M."/>
            <person name="Weers B.D."/>
            <person name="McKinley B."/>
            <person name="Mattison A."/>
            <person name="Morishige D.T."/>
            <person name="Grimwood J."/>
            <person name="Schmutz J."/>
            <person name="Mullet J.E."/>
        </authorList>
    </citation>
    <scope>NUCLEOTIDE SEQUENCE [LARGE SCALE GENOMIC DNA]</scope>
    <source>
        <strain evidence="2">cv. BTx623</strain>
    </source>
</reference>
<dbReference type="EMBL" id="CM000768">
    <property type="protein sequence ID" value="OQU77370.1"/>
    <property type="molecule type" value="Genomic_DNA"/>
</dbReference>
<evidence type="ECO:0000313" key="2">
    <source>
        <dbReference type="Proteomes" id="UP000000768"/>
    </source>
</evidence>
<evidence type="ECO:0000313" key="1">
    <source>
        <dbReference type="EMBL" id="OQU77370.1"/>
    </source>
</evidence>
<accession>A0A1Z5R0V3</accession>